<dbReference type="InterPro" id="IPR003689">
    <property type="entry name" value="ZIP"/>
</dbReference>
<dbReference type="GO" id="GO:0005385">
    <property type="term" value="F:zinc ion transmembrane transporter activity"/>
    <property type="evidence" value="ECO:0007669"/>
    <property type="project" value="TreeGrafter"/>
</dbReference>
<proteinExistence type="predicted"/>
<organism evidence="5">
    <name type="scientific">uncultured bacterium</name>
    <name type="common">gcode 4</name>
    <dbReference type="NCBI Taxonomy" id="1234023"/>
    <lineage>
        <taxon>Bacteria</taxon>
        <taxon>environmental samples</taxon>
    </lineage>
</organism>
<dbReference type="AlphaFoldDB" id="K2AVK6"/>
<keyword evidence="3" id="KW-1133">Transmembrane helix</keyword>
<reference evidence="5" key="1">
    <citation type="journal article" date="2012" name="Science">
        <title>Fermentation, hydrogen, and sulfur metabolism in multiple uncultivated bacterial phyla.</title>
        <authorList>
            <person name="Wrighton K.C."/>
            <person name="Thomas B.C."/>
            <person name="Sharon I."/>
            <person name="Miller C.S."/>
            <person name="Castelle C.J."/>
            <person name="VerBerkmoes N.C."/>
            <person name="Wilkins M.J."/>
            <person name="Hettich R.L."/>
            <person name="Lipton M.S."/>
            <person name="Williams K.H."/>
            <person name="Long P.E."/>
            <person name="Banfield J.F."/>
        </authorList>
    </citation>
    <scope>NUCLEOTIDE SEQUENCE [LARGE SCALE GENOMIC DNA]</scope>
</reference>
<evidence type="ECO:0000313" key="5">
    <source>
        <dbReference type="EMBL" id="EKD65917.1"/>
    </source>
</evidence>
<name>K2AVK6_9BACT</name>
<keyword evidence="2" id="KW-0812">Transmembrane</keyword>
<dbReference type="GO" id="GO:0016020">
    <property type="term" value="C:membrane"/>
    <property type="evidence" value="ECO:0007669"/>
    <property type="project" value="UniProtKB-SubCell"/>
</dbReference>
<gene>
    <name evidence="5" type="ORF">ACD_49C00075G0004</name>
</gene>
<evidence type="ECO:0000256" key="1">
    <source>
        <dbReference type="ARBA" id="ARBA00004141"/>
    </source>
</evidence>
<evidence type="ECO:0000256" key="2">
    <source>
        <dbReference type="ARBA" id="ARBA00022692"/>
    </source>
</evidence>
<accession>K2AVK6</accession>
<sequence>MAISILILFIISLSGLIITHNPKIEKKILENIISLGAWVMISISIVHIMPESIKLNEKMVFAFIIGFILIYFIENFLMVHSCVEHECHYHNISIVSWIALFVHTFFDWIGIWAWYLSNSNLWYIILAWVAIHQIPVSVSISSLLRHSNFTKKIQTFMMILFALSAPLWFIGSFLFLSWVWSEFYTSLFLAISGGSLLYIWASDLLPTIHKNSKNRNSVIIFFLIWIIVTSLAKFLEF</sequence>
<dbReference type="EMBL" id="AMFJ01021661">
    <property type="protein sequence ID" value="EKD65917.1"/>
    <property type="molecule type" value="Genomic_DNA"/>
</dbReference>
<keyword evidence="4" id="KW-0472">Membrane</keyword>
<evidence type="ECO:0000256" key="4">
    <source>
        <dbReference type="ARBA" id="ARBA00023136"/>
    </source>
</evidence>
<comment type="subcellular location">
    <subcellularLocation>
        <location evidence="1">Membrane</location>
        <topology evidence="1">Multi-pass membrane protein</topology>
    </subcellularLocation>
</comment>
<dbReference type="PANTHER" id="PTHR11040:SF198">
    <property type="entry name" value="METAL HOMEOSTASIS FACTOR ATX2"/>
    <property type="match status" value="1"/>
</dbReference>
<dbReference type="Pfam" id="PF02535">
    <property type="entry name" value="Zip"/>
    <property type="match status" value="1"/>
</dbReference>
<dbReference type="PANTHER" id="PTHR11040">
    <property type="entry name" value="ZINC/IRON TRANSPORTER"/>
    <property type="match status" value="1"/>
</dbReference>
<protein>
    <recommendedName>
        <fullName evidence="6">Zinc/iron permease</fullName>
    </recommendedName>
</protein>
<comment type="caution">
    <text evidence="5">The sequence shown here is derived from an EMBL/GenBank/DDBJ whole genome shotgun (WGS) entry which is preliminary data.</text>
</comment>
<evidence type="ECO:0008006" key="6">
    <source>
        <dbReference type="Google" id="ProtNLM"/>
    </source>
</evidence>
<evidence type="ECO:0000256" key="3">
    <source>
        <dbReference type="ARBA" id="ARBA00022989"/>
    </source>
</evidence>